<evidence type="ECO:0000256" key="1">
    <source>
        <dbReference type="SAM" id="Phobius"/>
    </source>
</evidence>
<feature type="transmembrane region" description="Helical" evidence="1">
    <location>
        <begin position="320"/>
        <end position="343"/>
    </location>
</feature>
<protein>
    <recommendedName>
        <fullName evidence="2">DUF7973 domain-containing protein</fullName>
    </recommendedName>
</protein>
<name>A0A6B0T9V4_9EURY</name>
<evidence type="ECO:0000259" key="2">
    <source>
        <dbReference type="Pfam" id="PF25928"/>
    </source>
</evidence>
<dbReference type="AlphaFoldDB" id="A0A6B0T9V4"/>
<proteinExistence type="predicted"/>
<keyword evidence="1" id="KW-1133">Transmembrane helix</keyword>
<dbReference type="EMBL" id="WUUT01000004">
    <property type="protein sequence ID" value="MXR52142.1"/>
    <property type="molecule type" value="Genomic_DNA"/>
</dbReference>
<evidence type="ECO:0000313" key="4">
    <source>
        <dbReference type="Proteomes" id="UP000466535"/>
    </source>
</evidence>
<feature type="transmembrane region" description="Helical" evidence="1">
    <location>
        <begin position="31"/>
        <end position="48"/>
    </location>
</feature>
<dbReference type="Proteomes" id="UP000466535">
    <property type="component" value="Unassembled WGS sequence"/>
</dbReference>
<dbReference type="Pfam" id="PF25928">
    <property type="entry name" value="DUF7973"/>
    <property type="match status" value="1"/>
</dbReference>
<dbReference type="InterPro" id="IPR058279">
    <property type="entry name" value="DUF7973"/>
</dbReference>
<keyword evidence="1" id="KW-0472">Membrane</keyword>
<feature type="transmembrane region" description="Helical" evidence="1">
    <location>
        <begin position="214"/>
        <end position="235"/>
    </location>
</feature>
<sequence>MLLTVGTAIVLLAGLLGGALGAAVGAASALGLAGVVIVVGELATLFVLDGNAVGLLATLGVDGAPTAAGPVSALGVGPLFGPHVAFAGGVGAAAYAARKGPIDTGFRYHQAKQIRRPLFGRPRAVLVGGCFGVAGVALGALGSYLPVDPVAFAVVGSALLVRLTVGYPLVGRFDGKRLLDMSPFEEGAYWGGDGYDTADGIAGRHAVEPWQPRYYEWWIVAIIGVVGGAVGAVLALATDSVYLPFGLSLVSLFALVFGLRVGRYPIPVTFHVVLPAAIAALAVGNGFPLGLASGTAMGVVGAGLGELGQRVFYAHGDTHVDPAFVSLLLSSLLISVLVLAGVFDGGPVPYL</sequence>
<feature type="transmembrane region" description="Helical" evidence="1">
    <location>
        <begin position="124"/>
        <end position="144"/>
    </location>
</feature>
<feature type="transmembrane region" description="Helical" evidence="1">
    <location>
        <begin position="266"/>
        <end position="283"/>
    </location>
</feature>
<feature type="domain" description="DUF7973" evidence="2">
    <location>
        <begin position="8"/>
        <end position="344"/>
    </location>
</feature>
<comment type="caution">
    <text evidence="3">The sequence shown here is derived from an EMBL/GenBank/DDBJ whole genome shotgun (WGS) entry which is preliminary data.</text>
</comment>
<feature type="transmembrane region" description="Helical" evidence="1">
    <location>
        <begin position="241"/>
        <end position="259"/>
    </location>
</feature>
<keyword evidence="1" id="KW-0812">Transmembrane</keyword>
<reference evidence="3 4" key="1">
    <citation type="submission" date="2019-12" db="EMBL/GenBank/DDBJ databases">
        <title>Isolation and characterization of three novel carbon monoxide-oxidizing members of Halobacteria from salione crusts and soils.</title>
        <authorList>
            <person name="Myers M.R."/>
            <person name="King G.M."/>
        </authorList>
    </citation>
    <scope>NUCLEOTIDE SEQUENCE [LARGE SCALE GENOMIC DNA]</scope>
    <source>
        <strain evidence="3 4">WSH3</strain>
    </source>
</reference>
<evidence type="ECO:0000313" key="3">
    <source>
        <dbReference type="EMBL" id="MXR52142.1"/>
    </source>
</evidence>
<dbReference type="RefSeq" id="WP_159764276.1">
    <property type="nucleotide sequence ID" value="NZ_WUUT01000004.1"/>
</dbReference>
<dbReference type="OrthoDB" id="169477at2157"/>
<keyword evidence="4" id="KW-1185">Reference proteome</keyword>
<organism evidence="3 4">
    <name type="scientific">Halovenus carboxidivorans</name>
    <dbReference type="NCBI Taxonomy" id="2692199"/>
    <lineage>
        <taxon>Archaea</taxon>
        <taxon>Methanobacteriati</taxon>
        <taxon>Methanobacteriota</taxon>
        <taxon>Stenosarchaea group</taxon>
        <taxon>Halobacteria</taxon>
        <taxon>Halobacteriales</taxon>
        <taxon>Haloarculaceae</taxon>
        <taxon>Halovenus</taxon>
    </lineage>
</organism>
<feature type="transmembrane region" description="Helical" evidence="1">
    <location>
        <begin position="150"/>
        <end position="170"/>
    </location>
</feature>
<gene>
    <name evidence="3" type="ORF">GRX03_11090</name>
</gene>
<accession>A0A6B0T9V4</accession>